<dbReference type="AlphaFoldDB" id="A0A5B2T9S5"/>
<gene>
    <name evidence="2" type="ORF">F0Q34_20495</name>
</gene>
<feature type="compositionally biased region" description="Polar residues" evidence="1">
    <location>
        <begin position="170"/>
        <end position="180"/>
    </location>
</feature>
<name>A0A5B2T9S5_9PROT</name>
<dbReference type="EMBL" id="VUKA01000032">
    <property type="protein sequence ID" value="KAA2211366.1"/>
    <property type="molecule type" value="Genomic_DNA"/>
</dbReference>
<dbReference type="Proteomes" id="UP000322110">
    <property type="component" value="Unassembled WGS sequence"/>
</dbReference>
<evidence type="ECO:0000256" key="1">
    <source>
        <dbReference type="SAM" id="MobiDB-lite"/>
    </source>
</evidence>
<comment type="caution">
    <text evidence="2">The sequence shown here is derived from an EMBL/GenBank/DDBJ whole genome shotgun (WGS) entry which is preliminary data.</text>
</comment>
<evidence type="ECO:0000313" key="2">
    <source>
        <dbReference type="EMBL" id="KAA2211366.1"/>
    </source>
</evidence>
<proteinExistence type="predicted"/>
<feature type="region of interest" description="Disordered" evidence="1">
    <location>
        <begin position="242"/>
        <end position="268"/>
    </location>
</feature>
<evidence type="ECO:0000313" key="3">
    <source>
        <dbReference type="Proteomes" id="UP000322110"/>
    </source>
</evidence>
<protein>
    <submittedName>
        <fullName evidence="2">Uncharacterized protein</fullName>
    </submittedName>
</protein>
<dbReference type="RefSeq" id="WP_149814244.1">
    <property type="nucleotide sequence ID" value="NZ_VUKA01000032.1"/>
</dbReference>
<keyword evidence="3" id="KW-1185">Reference proteome</keyword>
<feature type="region of interest" description="Disordered" evidence="1">
    <location>
        <begin position="159"/>
        <end position="180"/>
    </location>
</feature>
<reference evidence="2 3" key="1">
    <citation type="journal article" date="2015" name="Int. J. Syst. Evol. Microbiol.">
        <title>Roseomonas oryzae sp. nov., isolated from paddy rhizosphere soil.</title>
        <authorList>
            <person name="Ramaprasad E.V."/>
            <person name="Sasikala Ch."/>
            <person name="Ramana Ch.V."/>
        </authorList>
    </citation>
    <scope>NUCLEOTIDE SEQUENCE [LARGE SCALE GENOMIC DNA]</scope>
    <source>
        <strain evidence="2 3">KCTC 42542</strain>
    </source>
</reference>
<accession>A0A5B2T9S5</accession>
<sequence>MATDEAHQIIGGTWIPLARAHVEIKRRYGQDAREISENVCEALARGLIDNRVGDARSSGPARPRLTGASLPRGCDGCQPLPWMEETKDGSIRVHDFHASEPDLEAGTIRYSHGDYRSIWVRWYDVRQIAKFGLEALIEKNAVRLFRVCGLVQVGTAASDETPAGSAARPPSNSVAVQPSSAKREIVSKAELNKYCKQRVQAFHKIGKRPSIGQDMDAIRRRFGPRCPSRQMMRAALAKHRLPEWSQSGPIPKDQKVRDLFDPLTDTDV</sequence>
<organism evidence="2 3">
    <name type="scientific">Teichococcus oryzae</name>
    <dbReference type="NCBI Taxonomy" id="1608942"/>
    <lineage>
        <taxon>Bacteria</taxon>
        <taxon>Pseudomonadati</taxon>
        <taxon>Pseudomonadota</taxon>
        <taxon>Alphaproteobacteria</taxon>
        <taxon>Acetobacterales</taxon>
        <taxon>Roseomonadaceae</taxon>
        <taxon>Roseomonas</taxon>
    </lineage>
</organism>